<dbReference type="Proteomes" id="UP000265703">
    <property type="component" value="Unassembled WGS sequence"/>
</dbReference>
<proteinExistence type="predicted"/>
<evidence type="ECO:0000313" key="3">
    <source>
        <dbReference type="Proteomes" id="UP000265703"/>
    </source>
</evidence>
<reference evidence="2 3" key="1">
    <citation type="submission" date="2018-06" db="EMBL/GenBank/DDBJ databases">
        <title>Comparative genomics reveals the genomic features of Rhizophagus irregularis, R. cerebriforme, R. diaphanum and Gigaspora rosea, and their symbiotic lifestyle signature.</title>
        <authorList>
            <person name="Morin E."/>
            <person name="San Clemente H."/>
            <person name="Chen E.C.H."/>
            <person name="De La Providencia I."/>
            <person name="Hainaut M."/>
            <person name="Kuo A."/>
            <person name="Kohler A."/>
            <person name="Murat C."/>
            <person name="Tang N."/>
            <person name="Roy S."/>
            <person name="Loubradou J."/>
            <person name="Henrissat B."/>
            <person name="Grigoriev I.V."/>
            <person name="Corradi N."/>
            <person name="Roux C."/>
            <person name="Martin F.M."/>
        </authorList>
    </citation>
    <scope>NUCLEOTIDE SEQUENCE [LARGE SCALE GENOMIC DNA]</scope>
    <source>
        <strain evidence="2 3">DAOM 227022</strain>
    </source>
</reference>
<dbReference type="EMBL" id="QKYT01000029">
    <property type="protein sequence ID" value="RIA97482.1"/>
    <property type="molecule type" value="Genomic_DNA"/>
</dbReference>
<comment type="caution">
    <text evidence="2">The sequence shown here is derived from an EMBL/GenBank/DDBJ whole genome shotgun (WGS) entry which is preliminary data.</text>
</comment>
<protein>
    <submittedName>
        <fullName evidence="2">Uncharacterized protein</fullName>
    </submittedName>
</protein>
<accession>A0A397THT8</accession>
<sequence>MDISSTNDPLIKKSNKKKKKNSKQEFSLAAPTEVLPPHVSTDMLIDISEHASNFLEEFLPEDNSIIQFFSVPSKIMNITFNEIINELINMIVDQLDSTYLSDPLSNIPMDQLSTQYLTPLSFTGVLDKSHSFILSNSTSTIVDSSLRPLFFNTPEETSSNRSQHALSLPLEYTYNGFLIVDDIKQDSSINNHEELLAFTELFIQKFEHFSSINYCSTKSVSSIIVKFSKHEGLIKAVNYFKNGNHNGRMKLISKTYYRMEGNSFSSSDHNFFLPTTSRGHILNLDINNNNFHLQDSTLYLILQPQSTENDTHNNIVDSFVRSQKDMFLQQLASTSHHSNHSKTMDVTHHKQLSFLKLLYNNVNRLRNYNLKLTYLIDYAALYHFLIIGATKTNIDQNAGRFINIHQDYTVYFSEHDAKNKGSGVAIII</sequence>
<organism evidence="2 3">
    <name type="scientific">Glomus cerebriforme</name>
    <dbReference type="NCBI Taxonomy" id="658196"/>
    <lineage>
        <taxon>Eukaryota</taxon>
        <taxon>Fungi</taxon>
        <taxon>Fungi incertae sedis</taxon>
        <taxon>Mucoromycota</taxon>
        <taxon>Glomeromycotina</taxon>
        <taxon>Glomeromycetes</taxon>
        <taxon>Glomerales</taxon>
        <taxon>Glomeraceae</taxon>
        <taxon>Glomus</taxon>
    </lineage>
</organism>
<feature type="region of interest" description="Disordered" evidence="1">
    <location>
        <begin position="1"/>
        <end position="27"/>
    </location>
</feature>
<name>A0A397THT8_9GLOM</name>
<keyword evidence="3" id="KW-1185">Reference proteome</keyword>
<evidence type="ECO:0000313" key="2">
    <source>
        <dbReference type="EMBL" id="RIA97482.1"/>
    </source>
</evidence>
<evidence type="ECO:0000256" key="1">
    <source>
        <dbReference type="SAM" id="MobiDB-lite"/>
    </source>
</evidence>
<dbReference type="OrthoDB" id="2412271at2759"/>
<dbReference type="AlphaFoldDB" id="A0A397THT8"/>
<gene>
    <name evidence="2" type="ORF">C1645_814057</name>
</gene>